<organism evidence="9 10">
    <name type="scientific">Accumulibacter regalis</name>
    <dbReference type="NCBI Taxonomy" id="522306"/>
    <lineage>
        <taxon>Bacteria</taxon>
        <taxon>Pseudomonadati</taxon>
        <taxon>Pseudomonadota</taxon>
        <taxon>Betaproteobacteria</taxon>
        <taxon>Candidatus Accumulibacter</taxon>
    </lineage>
</organism>
<evidence type="ECO:0000256" key="6">
    <source>
        <dbReference type="ARBA" id="ARBA00023004"/>
    </source>
</evidence>
<dbReference type="SUPFAM" id="SSF53706">
    <property type="entry name" value="Formate dehydrogenase/DMSO reductase, domains 1-3"/>
    <property type="match status" value="1"/>
</dbReference>
<keyword evidence="3" id="KW-0500">Molybdenum</keyword>
<dbReference type="Pfam" id="PF00384">
    <property type="entry name" value="Molybdopterin"/>
    <property type="match status" value="1"/>
</dbReference>
<dbReference type="eggNOG" id="COG0243">
    <property type="taxonomic scope" value="Bacteria"/>
</dbReference>
<dbReference type="InterPro" id="IPR006657">
    <property type="entry name" value="MoPterin_dinucl-bd_dom"/>
</dbReference>
<reference evidence="9" key="1">
    <citation type="submission" date="2014-02" db="EMBL/GenBank/DDBJ databases">
        <title>Expanding our view of genomic diversity in Candidatus Accumulibacter clades.</title>
        <authorList>
            <person name="Skennerton C.T."/>
            <person name="Barr J.J."/>
            <person name="Slater F.R."/>
            <person name="Bond P.L."/>
            <person name="Tyson G.W."/>
        </authorList>
    </citation>
    <scope>NUCLEOTIDE SEQUENCE [LARGE SCALE GENOMIC DNA]</scope>
</reference>
<dbReference type="Gene3D" id="3.40.50.740">
    <property type="match status" value="1"/>
</dbReference>
<evidence type="ECO:0000256" key="4">
    <source>
        <dbReference type="ARBA" id="ARBA00022723"/>
    </source>
</evidence>
<dbReference type="PATRIC" id="fig|1454004.3.peg.45"/>
<feature type="domain" description="4Fe-4S Mo/W bis-MGD-type" evidence="8">
    <location>
        <begin position="11"/>
        <end position="68"/>
    </location>
</feature>
<dbReference type="InterPro" id="IPR006655">
    <property type="entry name" value="Mopterin_OxRdtase_prok_CS"/>
</dbReference>
<keyword evidence="6" id="KW-0408">Iron</keyword>
<comment type="caution">
    <text evidence="9">The sequence shown here is derived from an EMBL/GenBank/DDBJ whole genome shotgun (WGS) entry which is preliminary data.</text>
</comment>
<keyword evidence="4" id="KW-0479">Metal-binding</keyword>
<dbReference type="GO" id="GO:0016491">
    <property type="term" value="F:oxidoreductase activity"/>
    <property type="evidence" value="ECO:0007669"/>
    <property type="project" value="UniProtKB-KW"/>
</dbReference>
<dbReference type="PROSITE" id="PS00490">
    <property type="entry name" value="MOLYBDOPTERIN_PROK_2"/>
    <property type="match status" value="1"/>
</dbReference>
<dbReference type="Gene3D" id="3.30.2070.10">
    <property type="entry name" value="Formate dehydrogenase/DMSO reductase"/>
    <property type="match status" value="1"/>
</dbReference>
<proteinExistence type="inferred from homology"/>
<evidence type="ECO:0000256" key="5">
    <source>
        <dbReference type="ARBA" id="ARBA00023002"/>
    </source>
</evidence>
<keyword evidence="5 9" id="KW-0560">Oxidoreductase</keyword>
<evidence type="ECO:0000256" key="7">
    <source>
        <dbReference type="ARBA" id="ARBA00023014"/>
    </source>
</evidence>
<keyword evidence="7" id="KW-0411">Iron-sulfur</keyword>
<dbReference type="SUPFAM" id="SSF50692">
    <property type="entry name" value="ADC-like"/>
    <property type="match status" value="1"/>
</dbReference>
<dbReference type="GO" id="GO:0043546">
    <property type="term" value="F:molybdopterin cofactor binding"/>
    <property type="evidence" value="ECO:0007669"/>
    <property type="project" value="InterPro"/>
</dbReference>
<dbReference type="Pfam" id="PF01568">
    <property type="entry name" value="Molydop_binding"/>
    <property type="match status" value="1"/>
</dbReference>
<dbReference type="PANTHER" id="PTHR43742:SF6">
    <property type="entry name" value="OXIDOREDUCTASE YYAE-RELATED"/>
    <property type="match status" value="1"/>
</dbReference>
<dbReference type="InterPro" id="IPR006963">
    <property type="entry name" value="Mopterin_OxRdtase_4Fe-4S_dom"/>
</dbReference>
<dbReference type="CDD" id="cd02786">
    <property type="entry name" value="MopB_CT_3"/>
    <property type="match status" value="1"/>
</dbReference>
<sequence length="692" mass="74922">MSTPSSTAAGRHRVRGACPHDCPDTCALEVSVCDGRVVKVAGAADHAPTAGVLCTKVAFYPERIYHPDRLLHPLRRVGGKGPGASFERISWPQALATIADRYRQIIASDGAEAIVPYSYAGNSGLLGYGSMDRRFFHRLGAAQLDRTICASAGAMGYRASIGASVGFDVENVVDARLIIIWGSNSVVSNLHFWRLAQEAKRRGARLIAIDPCRTATADKCDQHIALLPGTDSALALGLMHVLIRDELLDHDYIARHTLGFDALKERARQYPPARVAAICGIEEAEVEQLAHEYGRTTPAAIRTNYGINRTAGGGMALRTLACLPALTGAWRHPAGGILLSSSGNYPVDSAALERPDLMPRPAPRTINMSTIGQDLLRARPPIKALFVYNSNPVAIAPHSAEVVRGFARDDLFTVVHDLFQTDTADYADILLPATSHMEQLDIHKSYGHLHVQVNQPAIPPLGEALSNTELFRRLAQAMGFSEACFADSDEDLCRQAFDWNDPRLAGLSWDKLKADGHARLNLPRGAAPFADGGFPTPSGKCEFHSASLASAGVDPLPDFTAPREWRQSPLASEFPLALITPPARNFLNTSFANSARFLAQERSPAIHLHPADAATRAITDHSLVRIFNRRGEFHARAIVSDRVRPGVAMATSIWWRKLSPDGRNCNEVTSQALTDIGGGATFYDCLVEVAAL</sequence>
<dbReference type="CDD" id="cd02766">
    <property type="entry name" value="MopB_3"/>
    <property type="match status" value="1"/>
</dbReference>
<evidence type="ECO:0000313" key="9">
    <source>
        <dbReference type="EMBL" id="EXI91235.1"/>
    </source>
</evidence>
<dbReference type="Gene3D" id="3.40.228.10">
    <property type="entry name" value="Dimethylsulfoxide Reductase, domain 2"/>
    <property type="match status" value="1"/>
</dbReference>
<dbReference type="AlphaFoldDB" id="A0A011QQ42"/>
<name>A0A011QQ42_ACCRE</name>
<keyword evidence="10" id="KW-1185">Reference proteome</keyword>
<dbReference type="InterPro" id="IPR050612">
    <property type="entry name" value="Prok_Mopterin_Oxidored"/>
</dbReference>
<dbReference type="Pfam" id="PF04879">
    <property type="entry name" value="Molybdop_Fe4S4"/>
    <property type="match status" value="1"/>
</dbReference>
<dbReference type="InterPro" id="IPR006656">
    <property type="entry name" value="Mopterin_OxRdtase"/>
</dbReference>
<evidence type="ECO:0000259" key="8">
    <source>
        <dbReference type="PROSITE" id="PS51669"/>
    </source>
</evidence>
<dbReference type="EC" id="1.8.99.-" evidence="9"/>
<dbReference type="PROSITE" id="PS51669">
    <property type="entry name" value="4FE4S_MOW_BIS_MGD"/>
    <property type="match status" value="1"/>
</dbReference>
<gene>
    <name evidence="9" type="primary">ynfE</name>
    <name evidence="9" type="ORF">AW11_00044</name>
</gene>
<dbReference type="EMBL" id="JEMY01000001">
    <property type="protein sequence ID" value="EXI91235.1"/>
    <property type="molecule type" value="Genomic_DNA"/>
</dbReference>
<evidence type="ECO:0000256" key="2">
    <source>
        <dbReference type="ARBA" id="ARBA00010312"/>
    </source>
</evidence>
<evidence type="ECO:0000313" key="10">
    <source>
        <dbReference type="Proteomes" id="UP000022141"/>
    </source>
</evidence>
<dbReference type="GO" id="GO:0046872">
    <property type="term" value="F:metal ion binding"/>
    <property type="evidence" value="ECO:0007669"/>
    <property type="project" value="UniProtKB-KW"/>
</dbReference>
<accession>A0A011QQ42</accession>
<dbReference type="Gene3D" id="2.20.25.90">
    <property type="entry name" value="ADC-like domains"/>
    <property type="match status" value="1"/>
</dbReference>
<dbReference type="SMART" id="SM00926">
    <property type="entry name" value="Molybdop_Fe4S4"/>
    <property type="match status" value="1"/>
</dbReference>
<dbReference type="PANTHER" id="PTHR43742">
    <property type="entry name" value="TRIMETHYLAMINE-N-OXIDE REDUCTASE"/>
    <property type="match status" value="1"/>
</dbReference>
<comment type="similarity">
    <text evidence="2">Belongs to the prokaryotic molybdopterin-containing oxidoreductase family.</text>
</comment>
<dbReference type="GO" id="GO:0051536">
    <property type="term" value="F:iron-sulfur cluster binding"/>
    <property type="evidence" value="ECO:0007669"/>
    <property type="project" value="UniProtKB-KW"/>
</dbReference>
<dbReference type="InterPro" id="IPR037920">
    <property type="entry name" value="YoaE_C"/>
</dbReference>
<comment type="cofactor">
    <cofactor evidence="1">
        <name>Mo-bis(molybdopterin guanine dinucleotide)</name>
        <dbReference type="ChEBI" id="CHEBI:60539"/>
    </cofactor>
</comment>
<dbReference type="InterPro" id="IPR009010">
    <property type="entry name" value="Asp_de-COase-like_dom_sf"/>
</dbReference>
<dbReference type="STRING" id="1454004.AW11_00044"/>
<evidence type="ECO:0000256" key="3">
    <source>
        <dbReference type="ARBA" id="ARBA00022505"/>
    </source>
</evidence>
<dbReference type="Proteomes" id="UP000022141">
    <property type="component" value="Unassembled WGS sequence"/>
</dbReference>
<evidence type="ECO:0000256" key="1">
    <source>
        <dbReference type="ARBA" id="ARBA00001942"/>
    </source>
</evidence>
<dbReference type="Gene3D" id="2.40.40.20">
    <property type="match status" value="1"/>
</dbReference>
<protein>
    <submittedName>
        <fullName evidence="9">Dimethyl sulfoxide reductase chain YnfE</fullName>
        <ecNumber evidence="9">1.8.99.-</ecNumber>
    </submittedName>
</protein>